<organism evidence="1 2">
    <name type="scientific">[Mycobacterium] stephanolepidis</name>
    <dbReference type="NCBI Taxonomy" id="1520670"/>
    <lineage>
        <taxon>Bacteria</taxon>
        <taxon>Bacillati</taxon>
        <taxon>Actinomycetota</taxon>
        <taxon>Actinomycetes</taxon>
        <taxon>Mycobacteriales</taxon>
        <taxon>Mycobacteriaceae</taxon>
        <taxon>Mycobacteroides</taxon>
    </lineage>
</organism>
<dbReference type="KEGG" id="mste:MSTE_00742"/>
<dbReference type="OrthoDB" id="5196301at2"/>
<dbReference type="AlphaFoldDB" id="A0A1Z4ESZ8"/>
<evidence type="ECO:0000313" key="2">
    <source>
        <dbReference type="Proteomes" id="UP000217954"/>
    </source>
</evidence>
<name>A0A1Z4ESZ8_9MYCO</name>
<gene>
    <name evidence="1" type="ORF">MSTE_00742</name>
</gene>
<dbReference type="Proteomes" id="UP000217954">
    <property type="component" value="Chromosome"/>
</dbReference>
<proteinExistence type="predicted"/>
<sequence>MKQPRPWITKQQIERMIFNTVYNPDHVADVSPHDRPDFVLTAYGPRQSKFGVEITEVFEDESEARLQNIDGYFDDLMEGKPHRHRDDIDALKVETVQIMTRGAEGLDEPVSVRAIVRQVTGHPSLAALLAQRIQDKDARAANYKPGLTHVNLVINDRTHRVLSPPALGDDYPVTTYLSADLRAALSGSRFHEVHLVSQDSKGNETVRGLRTLMMVEAAYVFLEAVKATVGAPHECSDEDSHLLFIAACERQGFTLHYVDDESGVHAQFGSVGVQFTDSGIKLFDGYYRAPQTPTDRPASTLDPELTEQIVGKYVEFAETGSFSCAYGVAPVRTFKQSREELGITEAAEKMEC</sequence>
<reference evidence="1 2" key="2">
    <citation type="journal article" date="2017" name="Int. J. Syst. Evol. Microbiol.">
        <title>Mycobacterium stephanolepidis sp. nov., a rapidly growing species related to Mycobacterium chelonae, isolated from marine teleost fish, Stephanolepis cirrhifer.</title>
        <authorList>
            <person name="Fukano H."/>
            <person name="Wada S."/>
            <person name="Kurata O."/>
            <person name="Katayama K."/>
            <person name="Fujiwara N."/>
            <person name="Hoshino Y."/>
        </authorList>
    </citation>
    <scope>NUCLEOTIDE SEQUENCE [LARGE SCALE GENOMIC DNA]</scope>
    <source>
        <strain evidence="1 2">NJB0901</strain>
    </source>
</reference>
<dbReference type="RefSeq" id="WP_157997620.1">
    <property type="nucleotide sequence ID" value="NZ_AP018165.1"/>
</dbReference>
<evidence type="ECO:0000313" key="1">
    <source>
        <dbReference type="EMBL" id="BAX96077.1"/>
    </source>
</evidence>
<accession>A0A1Z4ESZ8</accession>
<reference evidence="2" key="1">
    <citation type="journal article" date="2017" name="Genome Announc.">
        <title>Complete Genome Sequence of Mycobacterium stephanolepidis.</title>
        <authorList>
            <person name="Fukano H."/>
            <person name="Yoshida M."/>
            <person name="Katayama Y."/>
            <person name="Omatsu T."/>
            <person name="Mizutani T."/>
            <person name="Kurata O."/>
            <person name="Wada S."/>
            <person name="Hoshino Y."/>
        </authorList>
    </citation>
    <scope>NUCLEOTIDE SEQUENCE [LARGE SCALE GENOMIC DNA]</scope>
    <source>
        <strain evidence="2">NJB0901</strain>
    </source>
</reference>
<keyword evidence="2" id="KW-1185">Reference proteome</keyword>
<protein>
    <submittedName>
        <fullName evidence="1">Uncharacterized protein</fullName>
    </submittedName>
</protein>
<dbReference type="EMBL" id="AP018165">
    <property type="protein sequence ID" value="BAX96077.1"/>
    <property type="molecule type" value="Genomic_DNA"/>
</dbReference>